<sequence length="58" mass="6420">MNQTTSIDYRDSTPWNDVPVTPGRRDGVDKGSTPRTGFPGPPSVRRAPQPEYYQPSDA</sequence>
<dbReference type="EMBL" id="ABEU02000006">
    <property type="protein sequence ID" value="PNR53065.1"/>
    <property type="molecule type" value="Genomic_DNA"/>
</dbReference>
<dbReference type="EnsemblPlants" id="Pp3c6_24740V3.1">
    <property type="protein sequence ID" value="PAC:32977024.CDS.1"/>
    <property type="gene ID" value="Pp3c6_24740"/>
</dbReference>
<dbReference type="Proteomes" id="UP000006727">
    <property type="component" value="Chromosome 6"/>
</dbReference>
<gene>
    <name evidence="2" type="ORF">PHYPA_009440</name>
</gene>
<evidence type="ECO:0000313" key="3">
    <source>
        <dbReference type="EnsemblPlants" id="PAC:32977024.CDS.1"/>
    </source>
</evidence>
<name>A0A2K1KH21_PHYPA</name>
<evidence type="ECO:0000313" key="2">
    <source>
        <dbReference type="EMBL" id="PNR53065.1"/>
    </source>
</evidence>
<reference evidence="2 4" key="1">
    <citation type="journal article" date="2008" name="Science">
        <title>The Physcomitrella genome reveals evolutionary insights into the conquest of land by plants.</title>
        <authorList>
            <person name="Rensing S."/>
            <person name="Lang D."/>
            <person name="Zimmer A."/>
            <person name="Terry A."/>
            <person name="Salamov A."/>
            <person name="Shapiro H."/>
            <person name="Nishiyama T."/>
            <person name="Perroud P.-F."/>
            <person name="Lindquist E."/>
            <person name="Kamisugi Y."/>
            <person name="Tanahashi T."/>
            <person name="Sakakibara K."/>
            <person name="Fujita T."/>
            <person name="Oishi K."/>
            <person name="Shin-I T."/>
            <person name="Kuroki Y."/>
            <person name="Toyoda A."/>
            <person name="Suzuki Y."/>
            <person name="Hashimoto A."/>
            <person name="Yamaguchi K."/>
            <person name="Sugano A."/>
            <person name="Kohara Y."/>
            <person name="Fujiyama A."/>
            <person name="Anterola A."/>
            <person name="Aoki S."/>
            <person name="Ashton N."/>
            <person name="Barbazuk W.B."/>
            <person name="Barker E."/>
            <person name="Bennetzen J."/>
            <person name="Bezanilla M."/>
            <person name="Blankenship R."/>
            <person name="Cho S.H."/>
            <person name="Dutcher S."/>
            <person name="Estelle M."/>
            <person name="Fawcett J.A."/>
            <person name="Gundlach H."/>
            <person name="Hanada K."/>
            <person name="Heyl A."/>
            <person name="Hicks K.A."/>
            <person name="Hugh J."/>
            <person name="Lohr M."/>
            <person name="Mayer K."/>
            <person name="Melkozernov A."/>
            <person name="Murata T."/>
            <person name="Nelson D."/>
            <person name="Pils B."/>
            <person name="Prigge M."/>
            <person name="Reiss B."/>
            <person name="Renner T."/>
            <person name="Rombauts S."/>
            <person name="Rushton P."/>
            <person name="Sanderfoot A."/>
            <person name="Schween G."/>
            <person name="Shiu S.-H."/>
            <person name="Stueber K."/>
            <person name="Theodoulou F.L."/>
            <person name="Tu H."/>
            <person name="Van de Peer Y."/>
            <person name="Verrier P.J."/>
            <person name="Waters E."/>
            <person name="Wood A."/>
            <person name="Yang L."/>
            <person name="Cove D."/>
            <person name="Cuming A."/>
            <person name="Hasebe M."/>
            <person name="Lucas S."/>
            <person name="Mishler D.B."/>
            <person name="Reski R."/>
            <person name="Grigoriev I."/>
            <person name="Quatrano R.S."/>
            <person name="Boore J.L."/>
        </authorList>
    </citation>
    <scope>NUCLEOTIDE SEQUENCE [LARGE SCALE GENOMIC DNA]</scope>
    <source>
        <strain evidence="3 4">cv. Gransden 2004</strain>
    </source>
</reference>
<keyword evidence="4" id="KW-1185">Reference proteome</keyword>
<dbReference type="AlphaFoldDB" id="A0A2K1KH21"/>
<evidence type="ECO:0000313" key="4">
    <source>
        <dbReference type="Proteomes" id="UP000006727"/>
    </source>
</evidence>
<dbReference type="Gramene" id="Pp3c6_24740V3.1">
    <property type="protein sequence ID" value="PAC:32977024.CDS.1"/>
    <property type="gene ID" value="Pp3c6_24740"/>
</dbReference>
<accession>A0A2K1KH21</accession>
<protein>
    <submittedName>
        <fullName evidence="2 3">Uncharacterized protein</fullName>
    </submittedName>
</protein>
<reference evidence="2 4" key="2">
    <citation type="journal article" date="2018" name="Plant J.">
        <title>The Physcomitrella patens chromosome-scale assembly reveals moss genome structure and evolution.</title>
        <authorList>
            <person name="Lang D."/>
            <person name="Ullrich K.K."/>
            <person name="Murat F."/>
            <person name="Fuchs J."/>
            <person name="Jenkins J."/>
            <person name="Haas F.B."/>
            <person name="Piednoel M."/>
            <person name="Gundlach H."/>
            <person name="Van Bel M."/>
            <person name="Meyberg R."/>
            <person name="Vives C."/>
            <person name="Morata J."/>
            <person name="Symeonidi A."/>
            <person name="Hiss M."/>
            <person name="Muchero W."/>
            <person name="Kamisugi Y."/>
            <person name="Saleh O."/>
            <person name="Blanc G."/>
            <person name="Decker E.L."/>
            <person name="van Gessel N."/>
            <person name="Grimwood J."/>
            <person name="Hayes R.D."/>
            <person name="Graham S.W."/>
            <person name="Gunter L.E."/>
            <person name="McDaniel S.F."/>
            <person name="Hoernstein S.N.W."/>
            <person name="Larsson A."/>
            <person name="Li F.W."/>
            <person name="Perroud P.F."/>
            <person name="Phillips J."/>
            <person name="Ranjan P."/>
            <person name="Rokshar D.S."/>
            <person name="Rothfels C.J."/>
            <person name="Schneider L."/>
            <person name="Shu S."/>
            <person name="Stevenson D.W."/>
            <person name="Thummler F."/>
            <person name="Tillich M."/>
            <person name="Villarreal Aguilar J.C."/>
            <person name="Widiez T."/>
            <person name="Wong G.K."/>
            <person name="Wymore A."/>
            <person name="Zhang Y."/>
            <person name="Zimmer A.D."/>
            <person name="Quatrano R.S."/>
            <person name="Mayer K.F.X."/>
            <person name="Goodstein D."/>
            <person name="Casacuberta J.M."/>
            <person name="Vandepoele K."/>
            <person name="Reski R."/>
            <person name="Cuming A.C."/>
            <person name="Tuskan G.A."/>
            <person name="Maumus F."/>
            <person name="Salse J."/>
            <person name="Schmutz J."/>
            <person name="Rensing S.A."/>
        </authorList>
    </citation>
    <scope>NUCLEOTIDE SEQUENCE [LARGE SCALE GENOMIC DNA]</scope>
    <source>
        <strain evidence="3 4">cv. Gransden 2004</strain>
    </source>
</reference>
<reference evidence="3" key="3">
    <citation type="submission" date="2020-12" db="UniProtKB">
        <authorList>
            <consortium name="EnsemblPlants"/>
        </authorList>
    </citation>
    <scope>IDENTIFICATION</scope>
</reference>
<dbReference type="InParanoid" id="A0A2K1KH21"/>
<evidence type="ECO:0000256" key="1">
    <source>
        <dbReference type="SAM" id="MobiDB-lite"/>
    </source>
</evidence>
<feature type="region of interest" description="Disordered" evidence="1">
    <location>
        <begin position="1"/>
        <end position="58"/>
    </location>
</feature>
<organism evidence="2">
    <name type="scientific">Physcomitrium patens</name>
    <name type="common">Spreading-leaved earth moss</name>
    <name type="synonym">Physcomitrella patens</name>
    <dbReference type="NCBI Taxonomy" id="3218"/>
    <lineage>
        <taxon>Eukaryota</taxon>
        <taxon>Viridiplantae</taxon>
        <taxon>Streptophyta</taxon>
        <taxon>Embryophyta</taxon>
        <taxon>Bryophyta</taxon>
        <taxon>Bryophytina</taxon>
        <taxon>Bryopsida</taxon>
        <taxon>Funariidae</taxon>
        <taxon>Funariales</taxon>
        <taxon>Funariaceae</taxon>
        <taxon>Physcomitrium</taxon>
    </lineage>
</organism>
<proteinExistence type="predicted"/>